<keyword evidence="4 6" id="KW-0520">NAD</keyword>
<feature type="binding site" evidence="6">
    <location>
        <begin position="24"/>
        <end position="26"/>
    </location>
    <ligand>
        <name>FMN</name>
        <dbReference type="ChEBI" id="CHEBI:58210"/>
    </ligand>
</feature>
<dbReference type="EC" id="1.7.1.17" evidence="6"/>
<evidence type="ECO:0000256" key="1">
    <source>
        <dbReference type="ARBA" id="ARBA00022630"/>
    </source>
</evidence>
<evidence type="ECO:0000256" key="6">
    <source>
        <dbReference type="HAMAP-Rule" id="MF_01216"/>
    </source>
</evidence>
<evidence type="ECO:0000313" key="9">
    <source>
        <dbReference type="Proteomes" id="UP001202244"/>
    </source>
</evidence>
<name>A0ABY3XQC2_9ACTN</name>
<keyword evidence="2 6" id="KW-0288">FMN</keyword>
<evidence type="ECO:0000256" key="2">
    <source>
        <dbReference type="ARBA" id="ARBA00022643"/>
    </source>
</evidence>
<dbReference type="InterPro" id="IPR003680">
    <property type="entry name" value="Flavodoxin_fold"/>
</dbReference>
<comment type="caution">
    <text evidence="6">Lacks conserved residue(s) required for the propagation of feature annotation.</text>
</comment>
<feature type="binding site" evidence="6">
    <location>
        <position position="17"/>
    </location>
    <ligand>
        <name>FMN</name>
        <dbReference type="ChEBI" id="CHEBI:58210"/>
    </ligand>
</feature>
<dbReference type="SUPFAM" id="SSF52218">
    <property type="entry name" value="Flavoproteins"/>
    <property type="match status" value="1"/>
</dbReference>
<evidence type="ECO:0000313" key="8">
    <source>
        <dbReference type="EMBL" id="UNS96591.1"/>
    </source>
</evidence>
<reference evidence="8 9" key="1">
    <citation type="journal article" date="2023" name="Microbiol. Spectr.">
        <title>Synergy between Genome Mining, Metabolomics, and Bioinformatics Uncovers Antibacterial Chlorinated Carbazole Alkaloids and Their Biosynthetic Gene Cluster from Streptomyces tubbatahanensis sp. nov., a Novel Actinomycete Isolated from Sulu Sea, Philippines.</title>
        <authorList>
            <person name="Tenebro C.P."/>
            <person name="Trono D.J.V.L."/>
            <person name="Balida L.A.P."/>
            <person name="Bayog L.K.A."/>
            <person name="Bruna J.R."/>
            <person name="Sabido E.M."/>
            <person name="Caspe D.P.C."/>
            <person name="de Los Santos E.L.C."/>
            <person name="Saludes J.P."/>
            <person name="Dalisay D.S."/>
        </authorList>
    </citation>
    <scope>NUCLEOTIDE SEQUENCE [LARGE SCALE GENOMIC DNA]</scope>
    <source>
        <strain evidence="8 9">DSD3025</strain>
    </source>
</reference>
<dbReference type="InterPro" id="IPR050104">
    <property type="entry name" value="FMN-dep_NADH:Q_OxRdtase_AzoR1"/>
</dbReference>
<comment type="similarity">
    <text evidence="6">Belongs to the azoreductase type 1 family.</text>
</comment>
<keyword evidence="1 6" id="KW-0285">Flavoprotein</keyword>
<comment type="subunit">
    <text evidence="6">Homodimer.</text>
</comment>
<dbReference type="PANTHER" id="PTHR43741">
    <property type="entry name" value="FMN-DEPENDENT NADH-AZOREDUCTASE 1"/>
    <property type="match status" value="1"/>
</dbReference>
<evidence type="ECO:0000256" key="5">
    <source>
        <dbReference type="ARBA" id="ARBA00048542"/>
    </source>
</evidence>
<comment type="function">
    <text evidence="6">Quinone reductase that provides resistance to thiol-specific stress caused by electrophilic quinones.</text>
</comment>
<comment type="cofactor">
    <cofactor evidence="6">
        <name>FMN</name>
        <dbReference type="ChEBI" id="CHEBI:58210"/>
    </cofactor>
    <text evidence="6">Binds 1 FMN per subunit.</text>
</comment>
<dbReference type="Pfam" id="PF02525">
    <property type="entry name" value="Flavodoxin_2"/>
    <property type="match status" value="1"/>
</dbReference>
<dbReference type="EC" id="1.6.5.-" evidence="6"/>
<feature type="binding site" evidence="6">
    <location>
        <begin position="116"/>
        <end position="119"/>
    </location>
    <ligand>
        <name>FMN</name>
        <dbReference type="ChEBI" id="CHEBI:58210"/>
    </ligand>
</feature>
<protein>
    <recommendedName>
        <fullName evidence="6">FMN dependent NADH:quinone oxidoreductase</fullName>
        <ecNumber evidence="6">1.6.5.-</ecNumber>
    </recommendedName>
    <alternativeName>
        <fullName evidence="6">Azo-dye reductase</fullName>
    </alternativeName>
    <alternativeName>
        <fullName evidence="6">FMN-dependent NADH-azo compound oxidoreductase</fullName>
    </alternativeName>
    <alternativeName>
        <fullName evidence="6">FMN-dependent NADH-azoreductase</fullName>
        <ecNumber evidence="6">1.7.1.17</ecNumber>
    </alternativeName>
</protein>
<feature type="domain" description="Flavodoxin-like fold" evidence="7">
    <location>
        <begin position="11"/>
        <end position="188"/>
    </location>
</feature>
<dbReference type="Proteomes" id="UP001202244">
    <property type="component" value="Chromosome"/>
</dbReference>
<keyword evidence="9" id="KW-1185">Reference proteome</keyword>
<evidence type="ECO:0000259" key="7">
    <source>
        <dbReference type="Pfam" id="PF02525"/>
    </source>
</evidence>
<dbReference type="RefSeq" id="WP_242750636.1">
    <property type="nucleotide sequence ID" value="NZ_CP093846.1"/>
</dbReference>
<proteinExistence type="inferred from homology"/>
<gene>
    <name evidence="6" type="primary">azoR</name>
    <name evidence="8" type="ORF">MMF93_08775</name>
</gene>
<dbReference type="HAMAP" id="MF_01216">
    <property type="entry name" value="Azoreductase_type1"/>
    <property type="match status" value="1"/>
</dbReference>
<dbReference type="InterPro" id="IPR023048">
    <property type="entry name" value="NADH:quinone_OxRdtase_FMN_depd"/>
</dbReference>
<comment type="catalytic activity">
    <reaction evidence="6">
        <text>2 a quinone + NADH + H(+) = 2 a 1,4-benzosemiquinone + NAD(+)</text>
        <dbReference type="Rhea" id="RHEA:65952"/>
        <dbReference type="ChEBI" id="CHEBI:15378"/>
        <dbReference type="ChEBI" id="CHEBI:57540"/>
        <dbReference type="ChEBI" id="CHEBI:57945"/>
        <dbReference type="ChEBI" id="CHEBI:132124"/>
        <dbReference type="ChEBI" id="CHEBI:134225"/>
    </reaction>
</comment>
<sequence length="260" mass="27333">MTSERAARGSLLHLDASAAAADVSVSRGLTALFAAGWRERHPDAHYRYRDLAADPVPHLTAAYARLGYRAERGGTVPVERVASLARDADEQAEWRLTLPLLREVLAADTLLLGVPMYNLTAPATLKAWIDRVNFPGAFTDPRTGGSALRHTRVVLVTAHGGGYGPGAPKEGLDFLTPYLRGYFTDRGVAAEHLHVVTAEMTRAWDIPGLAPLRPAAAESMAAARAAVTALVNLLDADAADAADGAGASHGAGGRSAPYPA</sequence>
<evidence type="ECO:0000256" key="4">
    <source>
        <dbReference type="ARBA" id="ARBA00023027"/>
    </source>
</evidence>
<comment type="catalytic activity">
    <reaction evidence="5">
        <text>N,N-dimethyl-1,4-phenylenediamine + anthranilate + 2 NAD(+) = 2-(4-dimethylaminophenyl)diazenylbenzoate + 2 NADH + 2 H(+)</text>
        <dbReference type="Rhea" id="RHEA:55872"/>
        <dbReference type="ChEBI" id="CHEBI:15378"/>
        <dbReference type="ChEBI" id="CHEBI:15783"/>
        <dbReference type="ChEBI" id="CHEBI:16567"/>
        <dbReference type="ChEBI" id="CHEBI:57540"/>
        <dbReference type="ChEBI" id="CHEBI:57945"/>
        <dbReference type="ChEBI" id="CHEBI:71579"/>
        <dbReference type="EC" id="1.7.1.17"/>
    </reaction>
    <physiologicalReaction direction="right-to-left" evidence="5">
        <dbReference type="Rhea" id="RHEA:55874"/>
    </physiologicalReaction>
</comment>
<keyword evidence="3 6" id="KW-0560">Oxidoreductase</keyword>
<comment type="function">
    <text evidence="6">Also exhibits azoreductase activity. Catalyzes the reductive cleavage of the azo bond in aromatic azo compounds to the corresponding amines.</text>
</comment>
<organism evidence="8 9">
    <name type="scientific">Streptomyces tubbatahanensis</name>
    <dbReference type="NCBI Taxonomy" id="2923272"/>
    <lineage>
        <taxon>Bacteria</taxon>
        <taxon>Bacillati</taxon>
        <taxon>Actinomycetota</taxon>
        <taxon>Actinomycetes</taxon>
        <taxon>Kitasatosporales</taxon>
        <taxon>Streptomycetaceae</taxon>
        <taxon>Streptomyces</taxon>
    </lineage>
</organism>
<accession>A0ABY3XQC2</accession>
<dbReference type="Gene3D" id="3.40.50.360">
    <property type="match status" value="1"/>
</dbReference>
<evidence type="ECO:0000256" key="3">
    <source>
        <dbReference type="ARBA" id="ARBA00023002"/>
    </source>
</evidence>
<dbReference type="EMBL" id="CP093846">
    <property type="protein sequence ID" value="UNS96591.1"/>
    <property type="molecule type" value="Genomic_DNA"/>
</dbReference>
<dbReference type="InterPro" id="IPR029039">
    <property type="entry name" value="Flavoprotein-like_sf"/>
</dbReference>
<dbReference type="PANTHER" id="PTHR43741:SF4">
    <property type="entry name" value="FMN-DEPENDENT NADH:QUINONE OXIDOREDUCTASE"/>
    <property type="match status" value="1"/>
</dbReference>